<evidence type="ECO:0000313" key="5">
    <source>
        <dbReference type="EMBL" id="MFD2532537.1"/>
    </source>
</evidence>
<dbReference type="PANTHER" id="PTHR30408:SF13">
    <property type="entry name" value="TYPE I RESTRICTION ENZYME HINDI SPECIFICITY SUBUNIT"/>
    <property type="match status" value="1"/>
</dbReference>
<dbReference type="InterPro" id="IPR052021">
    <property type="entry name" value="Type-I_RS_S_subunit"/>
</dbReference>
<accession>A0ABW5JKH1</accession>
<proteinExistence type="inferred from homology"/>
<dbReference type="GO" id="GO:0004519">
    <property type="term" value="F:endonuclease activity"/>
    <property type="evidence" value="ECO:0007669"/>
    <property type="project" value="UniProtKB-KW"/>
</dbReference>
<reference evidence="6" key="1">
    <citation type="journal article" date="2019" name="Int. J. Syst. Evol. Microbiol.">
        <title>The Global Catalogue of Microorganisms (GCM) 10K type strain sequencing project: providing services to taxonomists for standard genome sequencing and annotation.</title>
        <authorList>
            <consortium name="The Broad Institute Genomics Platform"/>
            <consortium name="The Broad Institute Genome Sequencing Center for Infectious Disease"/>
            <person name="Wu L."/>
            <person name="Ma J."/>
        </authorList>
    </citation>
    <scope>NUCLEOTIDE SEQUENCE [LARGE SCALE GENOMIC DNA]</scope>
    <source>
        <strain evidence="6">KCTC 52042</strain>
    </source>
</reference>
<evidence type="ECO:0000259" key="4">
    <source>
        <dbReference type="Pfam" id="PF01420"/>
    </source>
</evidence>
<feature type="domain" description="Type I restriction modification DNA specificity" evidence="4">
    <location>
        <begin position="4"/>
        <end position="169"/>
    </location>
</feature>
<keyword evidence="5" id="KW-0255">Endonuclease</keyword>
<dbReference type="Pfam" id="PF01420">
    <property type="entry name" value="Methylase_S"/>
    <property type="match status" value="1"/>
</dbReference>
<dbReference type="RefSeq" id="WP_390301115.1">
    <property type="nucleotide sequence ID" value="NZ_JBHULI010000024.1"/>
</dbReference>
<dbReference type="PANTHER" id="PTHR30408">
    <property type="entry name" value="TYPE-1 RESTRICTION ENZYME ECOKI SPECIFICITY PROTEIN"/>
    <property type="match status" value="1"/>
</dbReference>
<evidence type="ECO:0000256" key="1">
    <source>
        <dbReference type="ARBA" id="ARBA00010923"/>
    </source>
</evidence>
<keyword evidence="3" id="KW-0238">DNA-binding</keyword>
<keyword evidence="6" id="KW-1185">Reference proteome</keyword>
<dbReference type="GO" id="GO:0016787">
    <property type="term" value="F:hydrolase activity"/>
    <property type="evidence" value="ECO:0007669"/>
    <property type="project" value="UniProtKB-KW"/>
</dbReference>
<name>A0ABW5JKH1_9BACT</name>
<dbReference type="InterPro" id="IPR000055">
    <property type="entry name" value="Restrct_endonuc_typeI_TRD"/>
</dbReference>
<comment type="similarity">
    <text evidence="1">Belongs to the type-I restriction system S methylase family.</text>
</comment>
<evidence type="ECO:0000256" key="3">
    <source>
        <dbReference type="ARBA" id="ARBA00023125"/>
    </source>
</evidence>
<dbReference type="Gene3D" id="3.90.220.20">
    <property type="entry name" value="DNA methylase specificity domains"/>
    <property type="match status" value="2"/>
</dbReference>
<dbReference type="InterPro" id="IPR044946">
    <property type="entry name" value="Restrct_endonuc_typeI_TRD_sf"/>
</dbReference>
<evidence type="ECO:0000313" key="6">
    <source>
        <dbReference type="Proteomes" id="UP001597460"/>
    </source>
</evidence>
<sequence length="431" mass="48834">MSSEVKLSEVAEITMGTSPKGEYINETGEGTPFFQGSAEFTDRYPIVQKYTTQPKRNAKKGDILFSVRAPVGSINISNTDCAIGRGLCAIRAKNDQDQEYLEYAIKQRNNYWGAINDSGSVFGNAKKSDMHNFLIKWPTDPIIRKSIASQLASLDKKIQINKRANETLEAIAQAIFKSWFVDFDPVRAKIEATSAGRDPNRAAMAAIAGISLEDQDWDEIEAALEQKLTSMSEAQQRQLSRTAELFPDELVESEIGEVPKGWEVKIAEDILKRFRAPKRVKKDEVEETGKVVVLEQGEGIIMGYHNEEAGYDASPDNPYFIFGDHTCITHLVIEPFDIAPNVIPLQGEEFDSYWTYYAIRDLQQFQEYRRHWSELKVKEVVTPNNELDELFAEFIKPLIIKINKNRNENLTLSQLRDTLLPKLISGELELN</sequence>
<dbReference type="SUPFAM" id="SSF116734">
    <property type="entry name" value="DNA methylase specificity domain"/>
    <property type="match status" value="2"/>
</dbReference>
<organism evidence="5 6">
    <name type="scientific">Gracilimonas halophila</name>
    <dbReference type="NCBI Taxonomy" id="1834464"/>
    <lineage>
        <taxon>Bacteria</taxon>
        <taxon>Pseudomonadati</taxon>
        <taxon>Balneolota</taxon>
        <taxon>Balneolia</taxon>
        <taxon>Balneolales</taxon>
        <taxon>Balneolaceae</taxon>
        <taxon>Gracilimonas</taxon>
    </lineage>
</organism>
<gene>
    <name evidence="5" type="ORF">ACFSVN_08780</name>
</gene>
<dbReference type="EMBL" id="JBHULI010000024">
    <property type="protein sequence ID" value="MFD2532537.1"/>
    <property type="molecule type" value="Genomic_DNA"/>
</dbReference>
<keyword evidence="2" id="KW-0680">Restriction system</keyword>
<dbReference type="Proteomes" id="UP001597460">
    <property type="component" value="Unassembled WGS sequence"/>
</dbReference>
<dbReference type="Gene3D" id="1.10.287.1120">
    <property type="entry name" value="Bipartite methylase S protein"/>
    <property type="match status" value="1"/>
</dbReference>
<keyword evidence="5" id="KW-0378">Hydrolase</keyword>
<dbReference type="EC" id="3.1.21.-" evidence="5"/>
<keyword evidence="5" id="KW-0540">Nuclease</keyword>
<comment type="caution">
    <text evidence="5">The sequence shown here is derived from an EMBL/GenBank/DDBJ whole genome shotgun (WGS) entry which is preliminary data.</text>
</comment>
<protein>
    <submittedName>
        <fullName evidence="5">Restriction endonuclease subunit S</fullName>
        <ecNumber evidence="5">3.1.21.-</ecNumber>
    </submittedName>
</protein>
<evidence type="ECO:0000256" key="2">
    <source>
        <dbReference type="ARBA" id="ARBA00022747"/>
    </source>
</evidence>